<accession>A0AAD9MJQ2</accession>
<evidence type="ECO:0000313" key="9">
    <source>
        <dbReference type="Proteomes" id="UP001255856"/>
    </source>
</evidence>
<evidence type="ECO:0000256" key="4">
    <source>
        <dbReference type="ARBA" id="ARBA00023159"/>
    </source>
</evidence>
<evidence type="ECO:0000256" key="5">
    <source>
        <dbReference type="ARBA" id="ARBA00023163"/>
    </source>
</evidence>
<dbReference type="Pfam" id="PF05669">
    <property type="entry name" value="Med31"/>
    <property type="match status" value="1"/>
</dbReference>
<keyword evidence="5 7" id="KW-0804">Transcription</keyword>
<gene>
    <name evidence="8" type="ORF">QBZ16_005118</name>
</gene>
<dbReference type="InterPro" id="IPR008831">
    <property type="entry name" value="Mediator_Med31"/>
</dbReference>
<dbReference type="AlphaFoldDB" id="A0AAD9MJQ2"/>
<protein>
    <recommendedName>
        <fullName evidence="7">Mediator of RNA polymerase II transcription subunit 31</fullName>
    </recommendedName>
</protein>
<comment type="function">
    <text evidence="7">Component of the Mediator complex, a coactivator involved in the regulated transcription of nearly all RNA polymerase II-dependent genes. Mediator functions as a bridge to convey information from gene-specific regulatory proteins to the basal RNA polymerase II transcription machinery. Mediator is recruited to promoters by direct interactions with regulatory proteins and serves as a scaffold for the assembly of a functional preinitiation complex with RNA polymerase II and the general transcription factors.</text>
</comment>
<organism evidence="8 9">
    <name type="scientific">Prototheca wickerhamii</name>
    <dbReference type="NCBI Taxonomy" id="3111"/>
    <lineage>
        <taxon>Eukaryota</taxon>
        <taxon>Viridiplantae</taxon>
        <taxon>Chlorophyta</taxon>
        <taxon>core chlorophytes</taxon>
        <taxon>Trebouxiophyceae</taxon>
        <taxon>Chlorellales</taxon>
        <taxon>Chlorellaceae</taxon>
        <taxon>Prototheca</taxon>
    </lineage>
</organism>
<evidence type="ECO:0000313" key="8">
    <source>
        <dbReference type="EMBL" id="KAK2076890.1"/>
    </source>
</evidence>
<comment type="subcellular location">
    <subcellularLocation>
        <location evidence="1 7">Nucleus</location>
    </subcellularLocation>
</comment>
<evidence type="ECO:0000256" key="7">
    <source>
        <dbReference type="RuleBase" id="RU364129"/>
    </source>
</evidence>
<sequence>MTTAGPAETGVSDDNRFAIELEFVQCLANPHYLNWLAQQGLFDDPAFLAYLKYLCYWKDPPYVQYVIYPHALKMLDLIQQPQFRSAIAKPAFENMVHSQQLYFWQHWRANREKELRSKAQPELAKDAAMEVDRSNA</sequence>
<keyword evidence="6 7" id="KW-0539">Nucleus</keyword>
<dbReference type="PANTHER" id="PTHR13186">
    <property type="entry name" value="MEDIATOR OF RNA POLYMERASE II TRANSCRIPTION SUBUNIT 31"/>
    <property type="match status" value="1"/>
</dbReference>
<dbReference type="Proteomes" id="UP001255856">
    <property type="component" value="Unassembled WGS sequence"/>
</dbReference>
<evidence type="ECO:0000256" key="1">
    <source>
        <dbReference type="ARBA" id="ARBA00004123"/>
    </source>
</evidence>
<evidence type="ECO:0000256" key="6">
    <source>
        <dbReference type="ARBA" id="ARBA00023242"/>
    </source>
</evidence>
<keyword evidence="9" id="KW-1185">Reference proteome</keyword>
<evidence type="ECO:0000256" key="3">
    <source>
        <dbReference type="ARBA" id="ARBA00023015"/>
    </source>
</evidence>
<evidence type="ECO:0000256" key="2">
    <source>
        <dbReference type="ARBA" id="ARBA00006378"/>
    </source>
</evidence>
<dbReference type="GO" id="GO:0016592">
    <property type="term" value="C:mediator complex"/>
    <property type="evidence" value="ECO:0007669"/>
    <property type="project" value="InterPro"/>
</dbReference>
<keyword evidence="3 7" id="KW-0805">Transcription regulation</keyword>
<proteinExistence type="inferred from homology"/>
<dbReference type="GO" id="GO:0006355">
    <property type="term" value="P:regulation of DNA-templated transcription"/>
    <property type="evidence" value="ECO:0007669"/>
    <property type="project" value="InterPro"/>
</dbReference>
<comment type="subunit">
    <text evidence="7">Component of the Mediator complex.</text>
</comment>
<keyword evidence="4 7" id="KW-0010">Activator</keyword>
<dbReference type="GO" id="GO:0003712">
    <property type="term" value="F:transcription coregulator activity"/>
    <property type="evidence" value="ECO:0007669"/>
    <property type="project" value="InterPro"/>
</dbReference>
<dbReference type="EMBL" id="JASFZW010000008">
    <property type="protein sequence ID" value="KAK2076890.1"/>
    <property type="molecule type" value="Genomic_DNA"/>
</dbReference>
<name>A0AAD9MJQ2_PROWI</name>
<dbReference type="InterPro" id="IPR038089">
    <property type="entry name" value="Med31_sf"/>
</dbReference>
<reference evidence="8" key="1">
    <citation type="submission" date="2021-01" db="EMBL/GenBank/DDBJ databases">
        <authorList>
            <person name="Eckstrom K.M.E."/>
        </authorList>
    </citation>
    <scope>NUCLEOTIDE SEQUENCE</scope>
    <source>
        <strain evidence="8">UVCC 0001</strain>
    </source>
</reference>
<comment type="similarity">
    <text evidence="2 7">Belongs to the Mediator complex subunit 31 family.</text>
</comment>
<dbReference type="Gene3D" id="1.10.10.1340">
    <property type="entry name" value="Mediator of RNA polymerase II, submodule Med31 (Soh1)"/>
    <property type="match status" value="1"/>
</dbReference>
<comment type="caution">
    <text evidence="8">The sequence shown here is derived from an EMBL/GenBank/DDBJ whole genome shotgun (WGS) entry which is preliminary data.</text>
</comment>